<keyword evidence="8" id="KW-0868">Chloride</keyword>
<dbReference type="Pfam" id="PF00654">
    <property type="entry name" value="Voltage_CLC"/>
    <property type="match status" value="1"/>
</dbReference>
<protein>
    <submittedName>
        <fullName evidence="11">Chloride channel protein</fullName>
    </submittedName>
</protein>
<dbReference type="PRINTS" id="PR00762">
    <property type="entry name" value="CLCHANNEL"/>
</dbReference>
<sequence>MKTLSSKLIFSLLLIGAAAGLTGIVLTLLLHTVQHLAFGYPLNAELSYRVMVEESSSLRRLMVLLLCGGLVGVGWVMLHRLASPLVSIKTAVANGQKMPLAATLIHALLQIVTVGLGSPLGREVAPREISAALAERWAASRGLDDEERKILLACASGAGLAAVYNVPLAAAVFALETLLLSWSRERLLAALLACGTAVLVVRAALGDVIQYPLPDFPLPDGWFNAWALAAAPLLALGVWAFERNAERLPEIPRRKPAMVWVALLSFAFIGLLAWYFPEIMGNGKAGNQLSFQSALGWRQALGLLAAKWAALLLAMLAGAYGGRITPSMMLGGLIAFLAACAWNVLLPGVDMGAAAFVGATVFLGVGQKMPITALVFMLELSRQSPALWLPLCLCLGATLLVYRALPVKRAA</sequence>
<feature type="transmembrane region" description="Helical" evidence="10">
    <location>
        <begin position="58"/>
        <end position="78"/>
    </location>
</feature>
<evidence type="ECO:0000256" key="6">
    <source>
        <dbReference type="ARBA" id="ARBA00023136"/>
    </source>
</evidence>
<dbReference type="RefSeq" id="WP_064089783.1">
    <property type="nucleotide sequence ID" value="NZ_LXSQ01000016.1"/>
</dbReference>
<feature type="transmembrane region" description="Helical" evidence="10">
    <location>
        <begin position="187"/>
        <end position="205"/>
    </location>
</feature>
<evidence type="ECO:0000256" key="4">
    <source>
        <dbReference type="ARBA" id="ARBA00022989"/>
    </source>
</evidence>
<evidence type="ECO:0000256" key="2">
    <source>
        <dbReference type="ARBA" id="ARBA00022448"/>
    </source>
</evidence>
<keyword evidence="9" id="KW-0407">Ion channel</keyword>
<dbReference type="Gene3D" id="1.10.3080.10">
    <property type="entry name" value="Clc chloride channel"/>
    <property type="match status" value="1"/>
</dbReference>
<dbReference type="EMBL" id="LXSQ01000016">
    <property type="protein sequence ID" value="OAM42905.1"/>
    <property type="molecule type" value="Genomic_DNA"/>
</dbReference>
<dbReference type="OrthoDB" id="3261015at2"/>
<dbReference type="InterPro" id="IPR014743">
    <property type="entry name" value="Cl-channel_core"/>
</dbReference>
<dbReference type="InterPro" id="IPR050368">
    <property type="entry name" value="ClC-type_chloride_channel"/>
</dbReference>
<evidence type="ECO:0000256" key="9">
    <source>
        <dbReference type="ARBA" id="ARBA00023303"/>
    </source>
</evidence>
<dbReference type="SUPFAM" id="SSF81340">
    <property type="entry name" value="Clc chloride channel"/>
    <property type="match status" value="1"/>
</dbReference>
<accession>A0A1B6VYK5</accession>
<dbReference type="GO" id="GO:0034707">
    <property type="term" value="C:chloride channel complex"/>
    <property type="evidence" value="ECO:0007669"/>
    <property type="project" value="UniProtKB-KW"/>
</dbReference>
<dbReference type="AlphaFoldDB" id="A0A1B6VYK5"/>
<proteinExistence type="predicted"/>
<keyword evidence="4 10" id="KW-1133">Transmembrane helix</keyword>
<feature type="transmembrane region" description="Helical" evidence="10">
    <location>
        <begin position="385"/>
        <end position="405"/>
    </location>
</feature>
<dbReference type="InterPro" id="IPR001807">
    <property type="entry name" value="ClC"/>
</dbReference>
<feature type="transmembrane region" description="Helical" evidence="10">
    <location>
        <begin position="257"/>
        <end position="276"/>
    </location>
</feature>
<dbReference type="GO" id="GO:0005254">
    <property type="term" value="F:chloride channel activity"/>
    <property type="evidence" value="ECO:0007669"/>
    <property type="project" value="UniProtKB-KW"/>
</dbReference>
<evidence type="ECO:0000313" key="12">
    <source>
        <dbReference type="Proteomes" id="UP000077726"/>
    </source>
</evidence>
<keyword evidence="6 10" id="KW-0472">Membrane</keyword>
<feature type="transmembrane region" description="Helical" evidence="10">
    <location>
        <begin position="296"/>
        <end position="316"/>
    </location>
</feature>
<gene>
    <name evidence="11" type="ORF">A7Q00_06480</name>
</gene>
<name>A0A1B6VYK5_9NEIS</name>
<feature type="transmembrane region" description="Helical" evidence="10">
    <location>
        <begin position="225"/>
        <end position="245"/>
    </location>
</feature>
<comment type="subcellular location">
    <subcellularLocation>
        <location evidence="1">Membrane</location>
        <topology evidence="1">Multi-pass membrane protein</topology>
    </subcellularLocation>
</comment>
<keyword evidence="5" id="KW-0406">Ion transport</keyword>
<dbReference type="STRING" id="1795832.A7Q00_06480"/>
<dbReference type="Proteomes" id="UP000077726">
    <property type="component" value="Unassembled WGS sequence"/>
</dbReference>
<evidence type="ECO:0000256" key="3">
    <source>
        <dbReference type="ARBA" id="ARBA00022692"/>
    </source>
</evidence>
<evidence type="ECO:0000256" key="7">
    <source>
        <dbReference type="ARBA" id="ARBA00023173"/>
    </source>
</evidence>
<organism evidence="11 12">
    <name type="scientific">Eikenella halliae</name>
    <dbReference type="NCBI Taxonomy" id="1795832"/>
    <lineage>
        <taxon>Bacteria</taxon>
        <taxon>Pseudomonadati</taxon>
        <taxon>Pseudomonadota</taxon>
        <taxon>Betaproteobacteria</taxon>
        <taxon>Neisseriales</taxon>
        <taxon>Neisseriaceae</taxon>
        <taxon>Eikenella</taxon>
    </lineage>
</organism>
<feature type="transmembrane region" description="Helical" evidence="10">
    <location>
        <begin position="99"/>
        <end position="118"/>
    </location>
</feature>
<comment type="caution">
    <text evidence="11">The sequence shown here is derived from an EMBL/GenBank/DDBJ whole genome shotgun (WGS) entry which is preliminary data.</text>
</comment>
<keyword evidence="12" id="KW-1185">Reference proteome</keyword>
<feature type="transmembrane region" description="Helical" evidence="10">
    <location>
        <begin position="150"/>
        <end position="175"/>
    </location>
</feature>
<evidence type="ECO:0000256" key="8">
    <source>
        <dbReference type="ARBA" id="ARBA00023214"/>
    </source>
</evidence>
<dbReference type="PANTHER" id="PTHR43427">
    <property type="entry name" value="CHLORIDE CHANNEL PROTEIN CLC-E"/>
    <property type="match status" value="1"/>
</dbReference>
<reference evidence="12" key="1">
    <citation type="submission" date="2016-05" db="EMBL/GenBank/DDBJ databases">
        <title>Draft genome of Corynebacterium afermentans subsp. afermentans LCDC 88199T.</title>
        <authorList>
            <person name="Bernier A.-M."/>
            <person name="Bernard K."/>
        </authorList>
    </citation>
    <scope>NUCLEOTIDE SEQUENCE [LARGE SCALE GENOMIC DNA]</scope>
    <source>
        <strain evidence="12">NML130454</strain>
    </source>
</reference>
<evidence type="ECO:0000256" key="5">
    <source>
        <dbReference type="ARBA" id="ARBA00023065"/>
    </source>
</evidence>
<evidence type="ECO:0000313" key="11">
    <source>
        <dbReference type="EMBL" id="OAM42905.1"/>
    </source>
</evidence>
<feature type="transmembrane region" description="Helical" evidence="10">
    <location>
        <begin position="351"/>
        <end position="378"/>
    </location>
</feature>
<keyword evidence="7" id="KW-0869">Chloride channel</keyword>
<dbReference type="PANTHER" id="PTHR43427:SF6">
    <property type="entry name" value="CHLORIDE CHANNEL PROTEIN CLC-E"/>
    <property type="match status" value="1"/>
</dbReference>
<keyword evidence="3 10" id="KW-0812">Transmembrane</keyword>
<feature type="transmembrane region" description="Helical" evidence="10">
    <location>
        <begin position="328"/>
        <end position="345"/>
    </location>
</feature>
<keyword evidence="2" id="KW-0813">Transport</keyword>
<evidence type="ECO:0000256" key="10">
    <source>
        <dbReference type="SAM" id="Phobius"/>
    </source>
</evidence>
<feature type="transmembrane region" description="Helical" evidence="10">
    <location>
        <begin position="12"/>
        <end position="38"/>
    </location>
</feature>
<evidence type="ECO:0000256" key="1">
    <source>
        <dbReference type="ARBA" id="ARBA00004141"/>
    </source>
</evidence>